<sequence>MGWRHLAGALLAAGGLCGGCSFLNGTTETVAINTIPANAIVFVNGVRYEGTPVFVTVEKRHPLLLTVAPSPSADDLAPETLNYVVPRNFSTQGVMDLVGSVTILPITGLFYPGSRVLETNNIIINLYEPPAVED</sequence>
<dbReference type="AlphaFoldDB" id="A0A645HMI3"/>
<proteinExistence type="predicted"/>
<protein>
    <recommendedName>
        <fullName evidence="2">PEGA domain-containing protein</fullName>
    </recommendedName>
</protein>
<organism evidence="1">
    <name type="scientific">bioreactor metagenome</name>
    <dbReference type="NCBI Taxonomy" id="1076179"/>
    <lineage>
        <taxon>unclassified sequences</taxon>
        <taxon>metagenomes</taxon>
        <taxon>ecological metagenomes</taxon>
    </lineage>
</organism>
<evidence type="ECO:0000313" key="1">
    <source>
        <dbReference type="EMBL" id="MPN40255.1"/>
    </source>
</evidence>
<dbReference type="EMBL" id="VSSQ01096538">
    <property type="protein sequence ID" value="MPN40255.1"/>
    <property type="molecule type" value="Genomic_DNA"/>
</dbReference>
<accession>A0A645HMI3</accession>
<reference evidence="1" key="1">
    <citation type="submission" date="2019-08" db="EMBL/GenBank/DDBJ databases">
        <authorList>
            <person name="Kucharzyk K."/>
            <person name="Murdoch R.W."/>
            <person name="Higgins S."/>
            <person name="Loffler F."/>
        </authorList>
    </citation>
    <scope>NUCLEOTIDE SEQUENCE</scope>
</reference>
<evidence type="ECO:0008006" key="2">
    <source>
        <dbReference type="Google" id="ProtNLM"/>
    </source>
</evidence>
<gene>
    <name evidence="1" type="ORF">SDC9_187791</name>
</gene>
<comment type="caution">
    <text evidence="1">The sequence shown here is derived from an EMBL/GenBank/DDBJ whole genome shotgun (WGS) entry which is preliminary data.</text>
</comment>
<name>A0A645HMI3_9ZZZZ</name>